<reference evidence="3 4" key="1">
    <citation type="submission" date="2020-05" db="EMBL/GenBank/DDBJ databases">
        <authorList>
            <person name="Campoy J."/>
            <person name="Schneeberger K."/>
            <person name="Spophaly S."/>
        </authorList>
    </citation>
    <scope>NUCLEOTIDE SEQUENCE [LARGE SCALE GENOMIC DNA]</scope>
    <source>
        <strain evidence="3">PruArmRojPasFocal</strain>
    </source>
</reference>
<keyword evidence="2" id="KW-0472">Membrane</keyword>
<organism evidence="3 4">
    <name type="scientific">Prunus armeniaca</name>
    <name type="common">Apricot</name>
    <name type="synonym">Armeniaca vulgaris</name>
    <dbReference type="NCBI Taxonomy" id="36596"/>
    <lineage>
        <taxon>Eukaryota</taxon>
        <taxon>Viridiplantae</taxon>
        <taxon>Streptophyta</taxon>
        <taxon>Embryophyta</taxon>
        <taxon>Tracheophyta</taxon>
        <taxon>Spermatophyta</taxon>
        <taxon>Magnoliopsida</taxon>
        <taxon>eudicotyledons</taxon>
        <taxon>Gunneridae</taxon>
        <taxon>Pentapetalae</taxon>
        <taxon>rosids</taxon>
        <taxon>fabids</taxon>
        <taxon>Rosales</taxon>
        <taxon>Rosaceae</taxon>
        <taxon>Amygdaloideae</taxon>
        <taxon>Amygdaleae</taxon>
        <taxon>Prunus</taxon>
    </lineage>
</organism>
<keyword evidence="2" id="KW-0812">Transmembrane</keyword>
<sequence length="120" mass="13366">MTATAAIMAGLAAVSGAGAPILALKLSSSLLYMAVTGILLVMNKIQPSQLAEEQRNASRHFKRLNEEIRTTLALNTRTLKIVFSAYKVVANKHTWKSMDEQKWDCKEDDSKKKMRKKLNS</sequence>
<evidence type="ECO:0000313" key="3">
    <source>
        <dbReference type="EMBL" id="CAB4277984.1"/>
    </source>
</evidence>
<name>A0A6J5URT1_PRUAR</name>
<feature type="compositionally biased region" description="Basic and acidic residues" evidence="1">
    <location>
        <begin position="100"/>
        <end position="111"/>
    </location>
</feature>
<keyword evidence="2" id="KW-1133">Transmembrane helix</keyword>
<protein>
    <submittedName>
        <fullName evidence="3">Uncharacterized protein</fullName>
    </submittedName>
</protein>
<dbReference type="InterPro" id="IPR027949">
    <property type="entry name" value="Chloroplast_duf"/>
</dbReference>
<evidence type="ECO:0000256" key="1">
    <source>
        <dbReference type="SAM" id="MobiDB-lite"/>
    </source>
</evidence>
<dbReference type="EMBL" id="CAEKDK010000004">
    <property type="protein sequence ID" value="CAB4277984.1"/>
    <property type="molecule type" value="Genomic_DNA"/>
</dbReference>
<dbReference type="AlphaFoldDB" id="A0A6J5URT1"/>
<evidence type="ECO:0000313" key="4">
    <source>
        <dbReference type="Proteomes" id="UP000507222"/>
    </source>
</evidence>
<dbReference type="Pfam" id="PF14476">
    <property type="entry name" value="Chloroplast_duf"/>
    <property type="match status" value="1"/>
</dbReference>
<gene>
    <name evidence="3" type="ORF">CURHAP_LOCUS28154</name>
</gene>
<proteinExistence type="predicted"/>
<feature type="region of interest" description="Disordered" evidence="1">
    <location>
        <begin position="100"/>
        <end position="120"/>
    </location>
</feature>
<evidence type="ECO:0000256" key="2">
    <source>
        <dbReference type="SAM" id="Phobius"/>
    </source>
</evidence>
<dbReference type="Proteomes" id="UP000507222">
    <property type="component" value="Unassembled WGS sequence"/>
</dbReference>
<feature type="transmembrane region" description="Helical" evidence="2">
    <location>
        <begin position="26"/>
        <end position="45"/>
    </location>
</feature>
<dbReference type="PANTHER" id="PTHR33358">
    <property type="entry name" value="F-BOX PROTEIN WITH A DOMAIN PROTEIN"/>
    <property type="match status" value="1"/>
</dbReference>
<dbReference type="PANTHER" id="PTHR33358:SF7">
    <property type="entry name" value="F-BOX PROTEIN"/>
    <property type="match status" value="1"/>
</dbReference>
<accession>A0A6J5URT1</accession>